<dbReference type="RefSeq" id="WP_171357098.1">
    <property type="nucleotide sequence ID" value="NZ_VTYN01000003.1"/>
</dbReference>
<feature type="transmembrane region" description="Helical" evidence="1">
    <location>
        <begin position="62"/>
        <end position="83"/>
    </location>
</feature>
<evidence type="ECO:0000259" key="2">
    <source>
        <dbReference type="Pfam" id="PF14378"/>
    </source>
</evidence>
<feature type="domain" description="Inositolphosphotransferase Aur1/Ipt1" evidence="2">
    <location>
        <begin position="148"/>
        <end position="352"/>
    </location>
</feature>
<evidence type="ECO:0000313" key="3">
    <source>
        <dbReference type="EMBL" id="NOH47173.1"/>
    </source>
</evidence>
<feature type="transmembrane region" description="Helical" evidence="1">
    <location>
        <begin position="315"/>
        <end position="335"/>
    </location>
</feature>
<dbReference type="InterPro" id="IPR026841">
    <property type="entry name" value="Aur1/Ipt1"/>
</dbReference>
<keyword evidence="1" id="KW-0472">Membrane</keyword>
<protein>
    <submittedName>
        <fullName evidence="3">PAP2 family protein</fullName>
    </submittedName>
</protein>
<dbReference type="Pfam" id="PF14378">
    <property type="entry name" value="PAP2_3"/>
    <property type="match status" value="1"/>
</dbReference>
<feature type="transmembrane region" description="Helical" evidence="1">
    <location>
        <begin position="209"/>
        <end position="230"/>
    </location>
</feature>
<dbReference type="Proteomes" id="UP000572072">
    <property type="component" value="Unassembled WGS sequence"/>
</dbReference>
<gene>
    <name evidence="3" type="ORF">F0262_03775</name>
</gene>
<feature type="transmembrane region" description="Helical" evidence="1">
    <location>
        <begin position="112"/>
        <end position="131"/>
    </location>
</feature>
<evidence type="ECO:0000256" key="1">
    <source>
        <dbReference type="SAM" id="Phobius"/>
    </source>
</evidence>
<feature type="transmembrane region" description="Helical" evidence="1">
    <location>
        <begin position="286"/>
        <end position="308"/>
    </location>
</feature>
<dbReference type="AlphaFoldDB" id="A0A7Y4E0I0"/>
<keyword evidence="1" id="KW-0812">Transmembrane</keyword>
<comment type="caution">
    <text evidence="3">The sequence shown here is derived from an EMBL/GenBank/DDBJ whole genome shotgun (WGS) entry which is preliminary data.</text>
</comment>
<dbReference type="GO" id="GO:0016020">
    <property type="term" value="C:membrane"/>
    <property type="evidence" value="ECO:0007669"/>
    <property type="project" value="UniProtKB-SubCell"/>
</dbReference>
<feature type="transmembrane region" description="Helical" evidence="1">
    <location>
        <begin position="32"/>
        <end position="50"/>
    </location>
</feature>
<evidence type="ECO:0000313" key="4">
    <source>
        <dbReference type="Proteomes" id="UP000572072"/>
    </source>
</evidence>
<sequence>MKNECVESEVNLSKKLNNFLSGIYSNIKNDSLIYYFIITSSTITYIISFFSPGGITFSFFTYLGILGISMFVFLNVWGVYYYFYLLFKLEPHPLKAFFYKAKVSLTPINRTLYILFLIISVHVTFSSFTYLKSIIPFIHNFKYDELFSDIDRLLHFGIDPWIITHTIFSSPWMSLIINIFYNLWFFYFLGVLIYFIFSQSNPKLRLQFILSFLSCWMIFGALFATLLSSAGPCFYEALLDDARYGLLMERLHSQNDYISNYTDIPLWALGTQESLWNDYVNSESGVGSGISAMPSMHVSIATICALALYQVKKLVGIFAWIFTAIIQIGSVHLAWHYAIDGYASIIITILLWKMVGRYLETNKKPIQR</sequence>
<name>A0A7Y4E0I0_9VIBR</name>
<proteinExistence type="predicted"/>
<feature type="transmembrane region" description="Helical" evidence="1">
    <location>
        <begin position="179"/>
        <end position="197"/>
    </location>
</feature>
<keyword evidence="1" id="KW-1133">Transmembrane helix</keyword>
<accession>A0A7Y4E0I0</accession>
<dbReference type="EMBL" id="VTYN01000003">
    <property type="protein sequence ID" value="NOH47173.1"/>
    <property type="molecule type" value="Genomic_DNA"/>
</dbReference>
<reference evidence="3 4" key="1">
    <citation type="submission" date="2019-08" db="EMBL/GenBank/DDBJ databases">
        <title>Draft genome sequencing and comparative genomics of hatchery-associated Vibrios.</title>
        <authorList>
            <person name="Kehlet-Delgado H."/>
            <person name="Mueller R.S."/>
        </authorList>
    </citation>
    <scope>NUCLEOTIDE SEQUENCE [LARGE SCALE GENOMIC DNA]</scope>
    <source>
        <strain evidence="3 4">00-78-3</strain>
    </source>
</reference>
<feature type="transmembrane region" description="Helical" evidence="1">
    <location>
        <begin position="341"/>
        <end position="359"/>
    </location>
</feature>
<organism evidence="3 4">
    <name type="scientific">Vibrio rotiferianus</name>
    <dbReference type="NCBI Taxonomy" id="190895"/>
    <lineage>
        <taxon>Bacteria</taxon>
        <taxon>Pseudomonadati</taxon>
        <taxon>Pseudomonadota</taxon>
        <taxon>Gammaproteobacteria</taxon>
        <taxon>Vibrionales</taxon>
        <taxon>Vibrionaceae</taxon>
        <taxon>Vibrio</taxon>
    </lineage>
</organism>